<dbReference type="PANTHER" id="PTHR32154:SF20">
    <property type="entry name" value="2-OXOGLUTARATE OXIDOREDUCTASE SUBUNIT KORA"/>
    <property type="match status" value="1"/>
</dbReference>
<dbReference type="FunFam" id="3.40.920.10:FF:000003">
    <property type="entry name" value="Pyruvate ferredoxin oxidoreductase, alpha subunit"/>
    <property type="match status" value="1"/>
</dbReference>
<feature type="domain" description="Pyruvate/ketoisovalerate oxidoreductase catalytic" evidence="2">
    <location>
        <begin position="11"/>
        <end position="171"/>
    </location>
</feature>
<dbReference type="Pfam" id="PF01558">
    <property type="entry name" value="POR"/>
    <property type="match status" value="1"/>
</dbReference>
<evidence type="ECO:0000259" key="4">
    <source>
        <dbReference type="Pfam" id="PF17147"/>
    </source>
</evidence>
<dbReference type="NCBIfam" id="TIGR03710">
    <property type="entry name" value="OAFO_sf"/>
    <property type="match status" value="1"/>
</dbReference>
<evidence type="ECO:0000256" key="1">
    <source>
        <dbReference type="ARBA" id="ARBA00023002"/>
    </source>
</evidence>
<feature type="domain" description="Pyruvate:ferredoxin oxidoreductase core" evidence="4">
    <location>
        <begin position="472"/>
        <end position="542"/>
    </location>
</feature>
<dbReference type="InterPro" id="IPR002869">
    <property type="entry name" value="Pyrv_flavodox_OxRed_cen"/>
</dbReference>
<dbReference type="Gene3D" id="3.40.920.10">
    <property type="entry name" value="Pyruvate-ferredoxin oxidoreductase, PFOR, domain III"/>
    <property type="match status" value="1"/>
</dbReference>
<dbReference type="InterPro" id="IPR002880">
    <property type="entry name" value="Pyrv_Fd/Flavodoxin_OxRdtase_N"/>
</dbReference>
<name>A0A2T2WM60_9FIRM</name>
<accession>A0A2T2WM60</accession>
<evidence type="ECO:0000259" key="2">
    <source>
        <dbReference type="Pfam" id="PF01558"/>
    </source>
</evidence>
<protein>
    <submittedName>
        <fullName evidence="5">2-oxoacid:acceptor oxidoreductase subunit alpha</fullName>
    </submittedName>
</protein>
<sequence length="584" mass="62417">MIAWKIGGEQGEGIDSTGDVLSTVASRMGYFVYGYKLFSSRIKGGHTTYKVRIANVPVHAATENTDILVALNQDTINQHARELSGGLLLADSVIKPTLPDGVKATLIGLPLTEIAKAHGSVVMRNMVSVGASAALLNLPSQPFLDYVESKFARKGDAIVQANQEALMDGYERVKREFAGASQLRLDSPVPGDRLVITGNDALALGALAGGCRLMCGYPITPATDIMEALSKWMPLVGGAVVQMEDELGSITACVGAGYAGVRAMTATSGPGFSLMQEGIGLASMAEIPVVIVDTQRSGPSTGMPTKQEQSDLMAIVNGGHGEGPRIVLAPSSPEEAFEDGWQAFNLADTLQTPVLIASDLSLALWSQTVDRAQLNGPKVTIDRGPVLSAEQLVELGQDTFYRYQITADGISARTLPGTKLGQHLATGVEHQPSGKVSEDPGNRAKMMEKRLNKLKQVHRLRDGVKWEGPSDADLVLLAIGSTVGAIREAQAILQHEGHRVAISWLRTLSPFPVEQFRERFQHCGQILIVEQNATGQVGLLMRAAGVYDDSRCHSLLKYDGVQFFPSEVVTAARPLLQTFVEVSG</sequence>
<dbReference type="PANTHER" id="PTHR32154">
    <property type="entry name" value="PYRUVATE-FLAVODOXIN OXIDOREDUCTASE-RELATED"/>
    <property type="match status" value="1"/>
</dbReference>
<dbReference type="InterPro" id="IPR019752">
    <property type="entry name" value="Pyrv/ketoisovalerate_OxRed_cat"/>
</dbReference>
<evidence type="ECO:0000313" key="5">
    <source>
        <dbReference type="EMBL" id="PSR23325.1"/>
    </source>
</evidence>
<evidence type="ECO:0000259" key="3">
    <source>
        <dbReference type="Pfam" id="PF01855"/>
    </source>
</evidence>
<dbReference type="InterPro" id="IPR050722">
    <property type="entry name" value="Pyruvate:ferred/Flavod_OxRd"/>
</dbReference>
<dbReference type="EMBL" id="PXYV01000006">
    <property type="protein sequence ID" value="PSR23325.1"/>
    <property type="molecule type" value="Genomic_DNA"/>
</dbReference>
<reference evidence="5 6" key="1">
    <citation type="journal article" date="2014" name="BMC Genomics">
        <title>Comparison of environmental and isolate Sulfobacillus genomes reveals diverse carbon, sulfur, nitrogen, and hydrogen metabolisms.</title>
        <authorList>
            <person name="Justice N.B."/>
            <person name="Norman A."/>
            <person name="Brown C.T."/>
            <person name="Singh A."/>
            <person name="Thomas B.C."/>
            <person name="Banfield J.F."/>
        </authorList>
    </citation>
    <scope>NUCLEOTIDE SEQUENCE [LARGE SCALE GENOMIC DNA]</scope>
    <source>
        <strain evidence="5">AMDSBA3</strain>
    </source>
</reference>
<dbReference type="GO" id="GO:0006979">
    <property type="term" value="P:response to oxidative stress"/>
    <property type="evidence" value="ECO:0007669"/>
    <property type="project" value="TreeGrafter"/>
</dbReference>
<dbReference type="FunFam" id="3.40.50.970:FF:000022">
    <property type="entry name" value="2-oxoglutarate ferredoxin oxidoreductase alpha subunit"/>
    <property type="match status" value="1"/>
</dbReference>
<feature type="domain" description="Pyruvate flavodoxin/ferredoxin oxidoreductase pyrimidine binding" evidence="3">
    <location>
        <begin position="205"/>
        <end position="363"/>
    </location>
</feature>
<dbReference type="Pfam" id="PF01855">
    <property type="entry name" value="POR_N"/>
    <property type="match status" value="1"/>
</dbReference>
<dbReference type="InterPro" id="IPR033412">
    <property type="entry name" value="PFOR_II"/>
</dbReference>
<dbReference type="Proteomes" id="UP000241848">
    <property type="component" value="Unassembled WGS sequence"/>
</dbReference>
<dbReference type="SUPFAM" id="SSF53323">
    <property type="entry name" value="Pyruvate-ferredoxin oxidoreductase, PFOR, domain III"/>
    <property type="match status" value="1"/>
</dbReference>
<dbReference type="Pfam" id="PF17147">
    <property type="entry name" value="PFOR_II"/>
    <property type="match status" value="1"/>
</dbReference>
<dbReference type="InterPro" id="IPR009014">
    <property type="entry name" value="Transketo_C/PFOR_II"/>
</dbReference>
<dbReference type="CDD" id="cd07034">
    <property type="entry name" value="TPP_PYR_PFOR_IOR-alpha_like"/>
    <property type="match status" value="1"/>
</dbReference>
<gene>
    <name evidence="5" type="ORF">C7B45_03125</name>
</gene>
<dbReference type="GO" id="GO:0016903">
    <property type="term" value="F:oxidoreductase activity, acting on the aldehyde or oxo group of donors"/>
    <property type="evidence" value="ECO:0007669"/>
    <property type="project" value="InterPro"/>
</dbReference>
<dbReference type="SUPFAM" id="SSF52922">
    <property type="entry name" value="TK C-terminal domain-like"/>
    <property type="match status" value="1"/>
</dbReference>
<evidence type="ECO:0000313" key="6">
    <source>
        <dbReference type="Proteomes" id="UP000241848"/>
    </source>
</evidence>
<proteinExistence type="predicted"/>
<dbReference type="AlphaFoldDB" id="A0A2T2WM60"/>
<keyword evidence="1" id="KW-0560">Oxidoreductase</keyword>
<organism evidence="5 6">
    <name type="scientific">Sulfobacillus acidophilus</name>
    <dbReference type="NCBI Taxonomy" id="53633"/>
    <lineage>
        <taxon>Bacteria</taxon>
        <taxon>Bacillati</taxon>
        <taxon>Bacillota</taxon>
        <taxon>Clostridia</taxon>
        <taxon>Eubacteriales</taxon>
        <taxon>Clostridiales Family XVII. Incertae Sedis</taxon>
        <taxon>Sulfobacillus</taxon>
    </lineage>
</organism>
<comment type="caution">
    <text evidence="5">The sequence shown here is derived from an EMBL/GenBank/DDBJ whole genome shotgun (WGS) entry which is preliminary data.</text>
</comment>
<dbReference type="InterPro" id="IPR029061">
    <property type="entry name" value="THDP-binding"/>
</dbReference>
<dbReference type="Gene3D" id="3.40.50.920">
    <property type="match status" value="1"/>
</dbReference>
<dbReference type="InterPro" id="IPR022367">
    <property type="entry name" value="2-oxoacid/accept_OxRdtase_asu"/>
</dbReference>
<dbReference type="SUPFAM" id="SSF52518">
    <property type="entry name" value="Thiamin diphosphate-binding fold (THDP-binding)"/>
    <property type="match status" value="1"/>
</dbReference>
<dbReference type="Gene3D" id="3.40.50.970">
    <property type="match status" value="1"/>
</dbReference>